<dbReference type="PRINTS" id="PR00171">
    <property type="entry name" value="SUGRTRNSPORT"/>
</dbReference>
<dbReference type="GO" id="GO:0022857">
    <property type="term" value="F:transmembrane transporter activity"/>
    <property type="evidence" value="ECO:0007669"/>
    <property type="project" value="InterPro"/>
</dbReference>
<keyword evidence="6" id="KW-0732">Signal</keyword>
<dbReference type="PANTHER" id="PTHR48021:SF1">
    <property type="entry name" value="GH07001P-RELATED"/>
    <property type="match status" value="1"/>
</dbReference>
<dbReference type="PROSITE" id="PS50850">
    <property type="entry name" value="MFS"/>
    <property type="match status" value="1"/>
</dbReference>
<evidence type="ECO:0000256" key="1">
    <source>
        <dbReference type="ARBA" id="ARBA00004141"/>
    </source>
</evidence>
<dbReference type="InterPro" id="IPR020846">
    <property type="entry name" value="MFS_dom"/>
</dbReference>
<dbReference type="GO" id="GO:0016020">
    <property type="term" value="C:membrane"/>
    <property type="evidence" value="ECO:0007669"/>
    <property type="project" value="UniProtKB-SubCell"/>
</dbReference>
<dbReference type="Gene3D" id="1.20.1250.20">
    <property type="entry name" value="MFS general substrate transporter like domains"/>
    <property type="match status" value="2"/>
</dbReference>
<dbReference type="RefSeq" id="XP_024080962.1">
    <property type="nucleotide sequence ID" value="XM_024225194.1"/>
</dbReference>
<feature type="transmembrane region" description="Helical" evidence="5">
    <location>
        <begin position="106"/>
        <end position="128"/>
    </location>
</feature>
<dbReference type="InterPro" id="IPR005828">
    <property type="entry name" value="MFS_sugar_transport-like"/>
</dbReference>
<dbReference type="OMA" id="CSFITFT"/>
<evidence type="ECO:0000313" key="8">
    <source>
        <dbReference type="EnsemblMetazoa" id="XP_024080962.1"/>
    </source>
</evidence>
<evidence type="ECO:0000256" key="6">
    <source>
        <dbReference type="SAM" id="SignalP"/>
    </source>
</evidence>
<feature type="transmembrane region" description="Helical" evidence="5">
    <location>
        <begin position="347"/>
        <end position="370"/>
    </location>
</feature>
<dbReference type="PANTHER" id="PTHR48021">
    <property type="match status" value="1"/>
</dbReference>
<feature type="transmembrane region" description="Helical" evidence="5">
    <location>
        <begin position="167"/>
        <end position="187"/>
    </location>
</feature>
<feature type="transmembrane region" description="Helical" evidence="5">
    <location>
        <begin position="312"/>
        <end position="335"/>
    </location>
</feature>
<dbReference type="InterPro" id="IPR050549">
    <property type="entry name" value="MFS_Trehalose_Transporter"/>
</dbReference>
<evidence type="ECO:0000256" key="4">
    <source>
        <dbReference type="ARBA" id="ARBA00023136"/>
    </source>
</evidence>
<reference evidence="8" key="1">
    <citation type="submission" date="2022-01" db="UniProtKB">
        <authorList>
            <consortium name="EnsemblMetazoa"/>
        </authorList>
    </citation>
    <scope>IDENTIFICATION</scope>
</reference>
<dbReference type="EnsemblMetazoa" id="XM_024225194.1">
    <property type="protein sequence ID" value="XP_024080962.1"/>
    <property type="gene ID" value="LOC106670286"/>
</dbReference>
<evidence type="ECO:0000256" key="5">
    <source>
        <dbReference type="SAM" id="Phobius"/>
    </source>
</evidence>
<feature type="transmembrane region" description="Helical" evidence="5">
    <location>
        <begin position="53"/>
        <end position="73"/>
    </location>
</feature>
<protein>
    <recommendedName>
        <fullName evidence="7">Major facilitator superfamily (MFS) profile domain-containing protein</fullName>
    </recommendedName>
</protein>
<dbReference type="PROSITE" id="PS00217">
    <property type="entry name" value="SUGAR_TRANSPORT_2"/>
    <property type="match status" value="1"/>
</dbReference>
<dbReference type="SUPFAM" id="SSF103473">
    <property type="entry name" value="MFS general substrate transporter"/>
    <property type="match status" value="1"/>
</dbReference>
<keyword evidence="2 5" id="KW-0812">Transmembrane</keyword>
<dbReference type="OrthoDB" id="4142200at2759"/>
<dbReference type="Pfam" id="PF00083">
    <property type="entry name" value="Sugar_tr"/>
    <property type="match status" value="2"/>
</dbReference>
<dbReference type="AlphaFoldDB" id="A0A8I6SF73"/>
<dbReference type="InterPro" id="IPR003663">
    <property type="entry name" value="Sugar/inositol_transpt"/>
</dbReference>
<dbReference type="PROSITE" id="PS00216">
    <property type="entry name" value="SUGAR_TRANSPORT_1"/>
    <property type="match status" value="1"/>
</dbReference>
<accession>A0A8I6SF73</accession>
<dbReference type="InterPro" id="IPR036259">
    <property type="entry name" value="MFS_trans_sf"/>
</dbReference>
<feature type="transmembrane region" description="Helical" evidence="5">
    <location>
        <begin position="382"/>
        <end position="401"/>
    </location>
</feature>
<organism evidence="8 9">
    <name type="scientific">Cimex lectularius</name>
    <name type="common">Bed bug</name>
    <name type="synonym">Acanthia lectularia</name>
    <dbReference type="NCBI Taxonomy" id="79782"/>
    <lineage>
        <taxon>Eukaryota</taxon>
        <taxon>Metazoa</taxon>
        <taxon>Ecdysozoa</taxon>
        <taxon>Arthropoda</taxon>
        <taxon>Hexapoda</taxon>
        <taxon>Insecta</taxon>
        <taxon>Pterygota</taxon>
        <taxon>Neoptera</taxon>
        <taxon>Paraneoptera</taxon>
        <taxon>Hemiptera</taxon>
        <taxon>Heteroptera</taxon>
        <taxon>Panheteroptera</taxon>
        <taxon>Cimicomorpha</taxon>
        <taxon>Cimicidae</taxon>
        <taxon>Cimex</taxon>
    </lineage>
</organism>
<keyword evidence="9" id="KW-1185">Reference proteome</keyword>
<evidence type="ECO:0000313" key="9">
    <source>
        <dbReference type="Proteomes" id="UP000494040"/>
    </source>
</evidence>
<dbReference type="InterPro" id="IPR005829">
    <property type="entry name" value="Sugar_transporter_CS"/>
</dbReference>
<feature type="domain" description="Major facilitator superfamily (MFS) profile" evidence="7">
    <location>
        <begin position="14"/>
        <end position="405"/>
    </location>
</feature>
<feature type="transmembrane region" description="Helical" evidence="5">
    <location>
        <begin position="80"/>
        <end position="100"/>
    </location>
</feature>
<dbReference type="Proteomes" id="UP000494040">
    <property type="component" value="Unassembled WGS sequence"/>
</dbReference>
<feature type="transmembrane region" description="Helical" evidence="5">
    <location>
        <begin position="260"/>
        <end position="279"/>
    </location>
</feature>
<feature type="transmembrane region" description="Helical" evidence="5">
    <location>
        <begin position="288"/>
        <end position="306"/>
    </location>
</feature>
<name>A0A8I6SF73_CIMLE</name>
<feature type="chain" id="PRO_5035193817" description="Major facilitator superfamily (MFS) profile domain-containing protein" evidence="6">
    <location>
        <begin position="27"/>
        <end position="439"/>
    </location>
</feature>
<feature type="signal peptide" evidence="6">
    <location>
        <begin position="1"/>
        <end position="26"/>
    </location>
</feature>
<dbReference type="GeneID" id="106670286"/>
<evidence type="ECO:0000256" key="3">
    <source>
        <dbReference type="ARBA" id="ARBA00022989"/>
    </source>
</evidence>
<evidence type="ECO:0000259" key="7">
    <source>
        <dbReference type="PROSITE" id="PS50850"/>
    </source>
</evidence>
<comment type="subcellular location">
    <subcellularLocation>
        <location evidence="1">Membrane</location>
        <topology evidence="1">Multi-pass membrane protein</topology>
    </subcellularLocation>
</comment>
<evidence type="ECO:0000256" key="2">
    <source>
        <dbReference type="ARBA" id="ARBA00022692"/>
    </source>
</evidence>
<feature type="transmembrane region" description="Helical" evidence="5">
    <location>
        <begin position="140"/>
        <end position="161"/>
    </location>
</feature>
<keyword evidence="4 5" id="KW-0472">Membrane</keyword>
<sequence length="439" mass="47549">MTSFGTSSYSVVGLSLIALGNLVANGMSVSYPSVAIPAIKLAKGRLEPNEASWIGSIPQLSMIVGCFVVGPIVDRYGRRMAFIMSAIPGLLGWVTIALGADLVWVYIGRLLTGVSMGFSTVTTSVFLAEITSPALRGPITMGKAIAFSTGLTFMYVIGWIFQGDWRIVAIVAALVPSLTLIMILKYLPESKIWEEQSPCSNISYKKFFTEYRKRPEVYIPFNIMNILLILRQLSGTSVILAYANDFLIKTGVHSGKANQVSVAIGFTRIIFGLVAAWLSKRFGRRKPVTFSGTIMALTILGLSLYLRRSQDLSQPILIVGFVVFVGSSTIFTGIMQSIVGEVFPSDVRGMCSGLTSCTTYTTAFVALQSFPWLSSGLDGGQLLMVFATFCVVSAIATIALLPETNGKTLEEIRQIFAKNVEPVETNLPLNPSMRAETTS</sequence>
<feature type="transmembrane region" description="Helical" evidence="5">
    <location>
        <begin position="217"/>
        <end position="240"/>
    </location>
</feature>
<proteinExistence type="predicted"/>
<keyword evidence="3 5" id="KW-1133">Transmembrane helix</keyword>